<feature type="compositionally biased region" description="Low complexity" evidence="1">
    <location>
        <begin position="130"/>
        <end position="146"/>
    </location>
</feature>
<evidence type="ECO:0008006" key="4">
    <source>
        <dbReference type="Google" id="ProtNLM"/>
    </source>
</evidence>
<gene>
    <name evidence="2" type="ORF">W97_01852</name>
</gene>
<organism evidence="2 3">
    <name type="scientific">Coniosporium apollinis (strain CBS 100218)</name>
    <name type="common">Rock-inhabiting black yeast</name>
    <dbReference type="NCBI Taxonomy" id="1168221"/>
    <lineage>
        <taxon>Eukaryota</taxon>
        <taxon>Fungi</taxon>
        <taxon>Dikarya</taxon>
        <taxon>Ascomycota</taxon>
        <taxon>Pezizomycotina</taxon>
        <taxon>Dothideomycetes</taxon>
        <taxon>Dothideomycetes incertae sedis</taxon>
        <taxon>Coniosporium</taxon>
    </lineage>
</organism>
<feature type="region of interest" description="Disordered" evidence="1">
    <location>
        <begin position="128"/>
        <end position="157"/>
    </location>
</feature>
<evidence type="ECO:0000313" key="3">
    <source>
        <dbReference type="Proteomes" id="UP000016924"/>
    </source>
</evidence>
<name>R7YL87_CONA1</name>
<proteinExistence type="predicted"/>
<protein>
    <recommendedName>
        <fullName evidence="4">Arrestin-like N-terminal domain-containing protein</fullName>
    </recommendedName>
</protein>
<reference evidence="3" key="1">
    <citation type="submission" date="2012-06" db="EMBL/GenBank/DDBJ databases">
        <title>The genome sequence of Coniosporium apollinis CBS 100218.</title>
        <authorList>
            <consortium name="The Broad Institute Genome Sequencing Platform"/>
            <person name="Cuomo C."/>
            <person name="Gorbushina A."/>
            <person name="Noack S."/>
            <person name="Walker B."/>
            <person name="Young S.K."/>
            <person name="Zeng Q."/>
            <person name="Gargeya S."/>
            <person name="Fitzgerald M."/>
            <person name="Haas B."/>
            <person name="Abouelleil A."/>
            <person name="Alvarado L."/>
            <person name="Arachchi H.M."/>
            <person name="Berlin A.M."/>
            <person name="Chapman S.B."/>
            <person name="Goldberg J."/>
            <person name="Griggs A."/>
            <person name="Gujja S."/>
            <person name="Hansen M."/>
            <person name="Howarth C."/>
            <person name="Imamovic A."/>
            <person name="Larimer J."/>
            <person name="McCowan C."/>
            <person name="Montmayeur A."/>
            <person name="Murphy C."/>
            <person name="Neiman D."/>
            <person name="Pearson M."/>
            <person name="Priest M."/>
            <person name="Roberts A."/>
            <person name="Saif S."/>
            <person name="Shea T."/>
            <person name="Sisk P."/>
            <person name="Sykes S."/>
            <person name="Wortman J."/>
            <person name="Nusbaum C."/>
            <person name="Birren B."/>
        </authorList>
    </citation>
    <scope>NUCLEOTIDE SEQUENCE [LARGE SCALE GENOMIC DNA]</scope>
    <source>
        <strain evidence="3">CBS 100218</strain>
    </source>
</reference>
<dbReference type="Proteomes" id="UP000016924">
    <property type="component" value="Unassembled WGS sequence"/>
</dbReference>
<dbReference type="EMBL" id="JH767559">
    <property type="protein sequence ID" value="EON62628.1"/>
    <property type="molecule type" value="Genomic_DNA"/>
</dbReference>
<accession>R7YL87</accession>
<dbReference type="GeneID" id="19899163"/>
<dbReference type="AlphaFoldDB" id="R7YL87"/>
<keyword evidence="3" id="KW-1185">Reference proteome</keyword>
<feature type="region of interest" description="Disordered" evidence="1">
    <location>
        <begin position="232"/>
        <end position="256"/>
    </location>
</feature>
<evidence type="ECO:0000256" key="1">
    <source>
        <dbReference type="SAM" id="MobiDB-lite"/>
    </source>
</evidence>
<dbReference type="Gene3D" id="2.60.40.640">
    <property type="match status" value="1"/>
</dbReference>
<dbReference type="OrthoDB" id="2333384at2759"/>
<dbReference type="HOGENOM" id="CLU_1085915_0_0_1"/>
<evidence type="ECO:0000313" key="2">
    <source>
        <dbReference type="EMBL" id="EON62628.1"/>
    </source>
</evidence>
<dbReference type="InterPro" id="IPR014752">
    <property type="entry name" value="Arrestin-like_C"/>
</dbReference>
<sequence>MATNDPDCRIILDEPNRVYTAGDIVLGHVLLEVGRRQESCIVAVTIYGRTKTRLHAKESAEAHRDRCLLFPESQILRTPENGIPLSRHTLSFSLVFPSETSASQTCYLNAPLAFNLRLKHDLERSTALGRATHTADSPTTTTTPRTVSGKPPPPTPSLLALGPFSKAEDWSKVVLLRLPEKGASPSLKAYRLKRSYQLKIIVVVGAAEKELEVKTGLPVVVKGQWREGRVEEAAESAGRGEVGEAPPSYREATTAW</sequence>
<dbReference type="RefSeq" id="XP_007777945.1">
    <property type="nucleotide sequence ID" value="XM_007779755.1"/>
</dbReference>